<evidence type="ECO:0000313" key="2">
    <source>
        <dbReference type="Proteomes" id="UP000008953"/>
    </source>
</evidence>
<dbReference type="PATRIC" id="fig|718255.3.peg.1959"/>
<evidence type="ECO:0000313" key="1">
    <source>
        <dbReference type="EMBL" id="CBL11457.1"/>
    </source>
</evidence>
<dbReference type="Proteomes" id="UP000008953">
    <property type="component" value="Chromosome"/>
</dbReference>
<reference evidence="1 2" key="1">
    <citation type="submission" date="2010-03" db="EMBL/GenBank/DDBJ databases">
        <title>The genome sequence of Roseburia intestinalis XB6B4.</title>
        <authorList>
            <consortium name="metaHIT consortium -- http://www.metahit.eu/"/>
            <person name="Pajon A."/>
            <person name="Turner K."/>
            <person name="Parkhill J."/>
            <person name="Bernalier A."/>
        </authorList>
    </citation>
    <scope>NUCLEOTIDE SEQUENCE [LARGE SCALE GENOMIC DNA]</scope>
    <source>
        <strain evidence="1 2">XB6B4</strain>
    </source>
</reference>
<proteinExistence type="predicted"/>
<dbReference type="HOGENOM" id="CLU_3414991_0_0_9"/>
<gene>
    <name evidence="1" type="ORF">RO1_07420</name>
</gene>
<dbReference type="AlphaFoldDB" id="D4KVR7"/>
<name>D4KVR7_9FIRM</name>
<organism evidence="1 2">
    <name type="scientific">Roseburia intestinalis XB6B4</name>
    <dbReference type="NCBI Taxonomy" id="718255"/>
    <lineage>
        <taxon>Bacteria</taxon>
        <taxon>Bacillati</taxon>
        <taxon>Bacillota</taxon>
        <taxon>Clostridia</taxon>
        <taxon>Lachnospirales</taxon>
        <taxon>Lachnospiraceae</taxon>
        <taxon>Roseburia</taxon>
    </lineage>
</organism>
<dbReference type="KEGG" id="rix:RO1_07420"/>
<accession>D4KVR7</accession>
<protein>
    <submittedName>
        <fullName evidence="1">Uncharacterized protein</fullName>
    </submittedName>
</protein>
<reference evidence="1 2" key="2">
    <citation type="submission" date="2010-03" db="EMBL/GenBank/DDBJ databases">
        <authorList>
            <person name="Pajon A."/>
        </authorList>
    </citation>
    <scope>NUCLEOTIDE SEQUENCE [LARGE SCALE GENOMIC DNA]</scope>
    <source>
        <strain evidence="1 2">XB6B4</strain>
    </source>
</reference>
<sequence>METNLDMEVWIPAAVNAKQMAVTGAIS</sequence>
<dbReference type="EMBL" id="FP929050">
    <property type="protein sequence ID" value="CBL11457.1"/>
    <property type="molecule type" value="Genomic_DNA"/>
</dbReference>